<keyword evidence="2" id="KW-1185">Reference proteome</keyword>
<organism evidence="1 2">
    <name type="scientific">Bacteroides reticulotermitis JCM 10512</name>
    <dbReference type="NCBI Taxonomy" id="1445607"/>
    <lineage>
        <taxon>Bacteria</taxon>
        <taxon>Pseudomonadati</taxon>
        <taxon>Bacteroidota</taxon>
        <taxon>Bacteroidia</taxon>
        <taxon>Bacteroidales</taxon>
        <taxon>Bacteroidaceae</taxon>
        <taxon>Bacteroides</taxon>
    </lineage>
</organism>
<dbReference type="AlphaFoldDB" id="W4US64"/>
<gene>
    <name evidence="1" type="ORF">JCM10512_1719</name>
</gene>
<proteinExistence type="predicted"/>
<evidence type="ECO:0000313" key="1">
    <source>
        <dbReference type="EMBL" id="GAE83448.1"/>
    </source>
</evidence>
<dbReference type="STRING" id="1445607.JCM10512_1719"/>
<evidence type="ECO:0000313" key="2">
    <source>
        <dbReference type="Proteomes" id="UP000019131"/>
    </source>
</evidence>
<sequence length="63" mass="6916">MPSANGLGAWAFENLPGAPGSHPLPEQCLCGMWPAFVGQHRVGNQLGFACREWLWGKWVPIKL</sequence>
<protein>
    <submittedName>
        <fullName evidence="1">Uncharacterized protein</fullName>
    </submittedName>
</protein>
<accession>W4US64</accession>
<dbReference type="Proteomes" id="UP000019131">
    <property type="component" value="Unassembled WGS sequence"/>
</dbReference>
<reference evidence="1 2" key="1">
    <citation type="journal article" date="2014" name="Genome Announc.">
        <title>Draft Genome Sequence of Bacteroides reticulotermitis Strain JCM 10512T, Isolated from the Gut of a Termite.</title>
        <authorList>
            <person name="Yuki M."/>
            <person name="Oshima K."/>
            <person name="Suda W."/>
            <person name="Sakamoto M."/>
            <person name="Iida T."/>
            <person name="Hattori M."/>
            <person name="Ohkuma M."/>
        </authorList>
    </citation>
    <scope>NUCLEOTIDE SEQUENCE [LARGE SCALE GENOMIC DNA]</scope>
    <source>
        <strain evidence="1 2">JCM 10512</strain>
    </source>
</reference>
<comment type="caution">
    <text evidence="1">The sequence shown here is derived from an EMBL/GenBank/DDBJ whole genome shotgun (WGS) entry which is preliminary data.</text>
</comment>
<name>W4US64_9BACE</name>
<dbReference type="EMBL" id="BAIV01000008">
    <property type="protein sequence ID" value="GAE83448.1"/>
    <property type="molecule type" value="Genomic_DNA"/>
</dbReference>